<dbReference type="AlphaFoldDB" id="Q7UPB3"/>
<dbReference type="EMBL" id="BX294145">
    <property type="protein sequence ID" value="CAD75149.1"/>
    <property type="molecule type" value="Genomic_DNA"/>
</dbReference>
<dbReference type="STRING" id="243090.RB7050"/>
<dbReference type="InParanoid" id="Q7UPB3"/>
<organism evidence="1 2">
    <name type="scientific">Rhodopirellula baltica (strain DSM 10527 / NCIMB 13988 / SH1)</name>
    <dbReference type="NCBI Taxonomy" id="243090"/>
    <lineage>
        <taxon>Bacteria</taxon>
        <taxon>Pseudomonadati</taxon>
        <taxon>Planctomycetota</taxon>
        <taxon>Planctomycetia</taxon>
        <taxon>Pirellulales</taxon>
        <taxon>Pirellulaceae</taxon>
        <taxon>Rhodopirellula</taxon>
    </lineage>
</organism>
<reference evidence="1 2" key="1">
    <citation type="journal article" date="2003" name="Proc. Natl. Acad. Sci. U.S.A.">
        <title>Complete genome sequence of the marine planctomycete Pirellula sp. strain 1.</title>
        <authorList>
            <person name="Gloeckner F.O."/>
            <person name="Kube M."/>
            <person name="Bauer M."/>
            <person name="Teeling H."/>
            <person name="Lombardot T."/>
            <person name="Ludwig W."/>
            <person name="Gade D."/>
            <person name="Beck A."/>
            <person name="Borzym K."/>
            <person name="Heitmann K."/>
            <person name="Rabus R."/>
            <person name="Schlesner H."/>
            <person name="Amann R."/>
            <person name="Reinhardt R."/>
        </authorList>
    </citation>
    <scope>NUCLEOTIDE SEQUENCE [LARGE SCALE GENOMIC DNA]</scope>
    <source>
        <strain evidence="2">DSM 10527 / NCIMB 13988 / SH1</strain>
    </source>
</reference>
<protein>
    <submittedName>
        <fullName evidence="1">Uncharacterized protein</fullName>
    </submittedName>
</protein>
<dbReference type="HOGENOM" id="CLU_2181857_0_0_0"/>
<dbReference type="Proteomes" id="UP000001025">
    <property type="component" value="Chromosome"/>
</dbReference>
<proteinExistence type="predicted"/>
<evidence type="ECO:0000313" key="2">
    <source>
        <dbReference type="Proteomes" id="UP000001025"/>
    </source>
</evidence>
<evidence type="ECO:0000313" key="1">
    <source>
        <dbReference type="EMBL" id="CAD75149.1"/>
    </source>
</evidence>
<sequence length="109" mass="12578">MLAIIALDMRSKSQHFCGGRRAIKRDGYHQSTHELLHAPVPFDLPAMLCRARQPCESRLFLSVLRAVTSLELLSFRALYRSKLICYTAYKKETVKAKEVFTKQDHAKIR</sequence>
<name>Q7UPB3_RHOBA</name>
<accession>Q7UPB3</accession>
<keyword evidence="2" id="KW-1185">Reference proteome</keyword>
<dbReference type="EnsemblBacteria" id="CAD75149">
    <property type="protein sequence ID" value="CAD75149"/>
    <property type="gene ID" value="RB7050"/>
</dbReference>
<dbReference type="KEGG" id="rba:RB7050"/>
<gene>
    <name evidence="1" type="ordered locus">RB7050</name>
</gene>